<gene>
    <name evidence="1" type="ORF">SMRZ_LOCUS8108</name>
</gene>
<proteinExistence type="predicted"/>
<keyword evidence="2" id="KW-1185">Reference proteome</keyword>
<evidence type="ECO:0000313" key="1">
    <source>
        <dbReference type="EMBL" id="VDO79679.1"/>
    </source>
</evidence>
<dbReference type="AlphaFoldDB" id="A0A183LWD3"/>
<protein>
    <submittedName>
        <fullName evidence="1">Uncharacterized protein</fullName>
    </submittedName>
</protein>
<dbReference type="EMBL" id="UZAI01003425">
    <property type="protein sequence ID" value="VDO79679.1"/>
    <property type="molecule type" value="Genomic_DNA"/>
</dbReference>
<name>A0A183LWD3_9TREM</name>
<dbReference type="Proteomes" id="UP000277204">
    <property type="component" value="Unassembled WGS sequence"/>
</dbReference>
<accession>A0A183LWD3</accession>
<reference evidence="1 2" key="1">
    <citation type="submission" date="2018-11" db="EMBL/GenBank/DDBJ databases">
        <authorList>
            <consortium name="Pathogen Informatics"/>
        </authorList>
    </citation>
    <scope>NUCLEOTIDE SEQUENCE [LARGE SCALE GENOMIC DNA]</scope>
    <source>
        <strain evidence="1 2">Zambia</strain>
    </source>
</reference>
<organism evidence="1 2">
    <name type="scientific">Schistosoma margrebowiei</name>
    <dbReference type="NCBI Taxonomy" id="48269"/>
    <lineage>
        <taxon>Eukaryota</taxon>
        <taxon>Metazoa</taxon>
        <taxon>Spiralia</taxon>
        <taxon>Lophotrochozoa</taxon>
        <taxon>Platyhelminthes</taxon>
        <taxon>Trematoda</taxon>
        <taxon>Digenea</taxon>
        <taxon>Strigeidida</taxon>
        <taxon>Schistosomatoidea</taxon>
        <taxon>Schistosomatidae</taxon>
        <taxon>Schistosoma</taxon>
    </lineage>
</organism>
<sequence length="61" mass="6774">MVVGGSRQETLYPGFVLISTRRQGVLVIVRELLLSGGFETQVQGFLSTNSNHHLIIVTKYL</sequence>
<evidence type="ECO:0000313" key="2">
    <source>
        <dbReference type="Proteomes" id="UP000277204"/>
    </source>
</evidence>